<evidence type="ECO:0000256" key="4">
    <source>
        <dbReference type="ARBA" id="ARBA00022840"/>
    </source>
</evidence>
<evidence type="ECO:0000256" key="3">
    <source>
        <dbReference type="ARBA" id="ARBA00022777"/>
    </source>
</evidence>
<name>A0A7S1FCY3_NOCSC</name>
<accession>A0A7S1FCY3</accession>
<evidence type="ECO:0000256" key="8">
    <source>
        <dbReference type="SAM" id="MobiDB-lite"/>
    </source>
</evidence>
<keyword evidence="5" id="KW-0652">Protein synthesis inhibitor</keyword>
<feature type="compositionally biased region" description="Low complexity" evidence="8">
    <location>
        <begin position="566"/>
        <end position="583"/>
    </location>
</feature>
<dbReference type="EMBL" id="HBFQ01049092">
    <property type="protein sequence ID" value="CAD8860678.1"/>
    <property type="molecule type" value="Transcribed_RNA"/>
</dbReference>
<evidence type="ECO:0000256" key="7">
    <source>
        <dbReference type="PROSITE-ProRule" id="PRU10141"/>
    </source>
</evidence>
<evidence type="ECO:0000256" key="2">
    <source>
        <dbReference type="ARBA" id="ARBA00022741"/>
    </source>
</evidence>
<dbReference type="InterPro" id="IPR011009">
    <property type="entry name" value="Kinase-like_dom_sf"/>
</dbReference>
<dbReference type="Gene3D" id="1.10.510.10">
    <property type="entry name" value="Transferase(Phosphotransferase) domain 1"/>
    <property type="match status" value="1"/>
</dbReference>
<dbReference type="PANTHER" id="PTHR11042">
    <property type="entry name" value="EUKARYOTIC TRANSLATION INITIATION FACTOR 2-ALPHA KINASE EIF2-ALPHA KINASE -RELATED"/>
    <property type="match status" value="1"/>
</dbReference>
<sequence>MSPKDDQACDEAKTTVDATPVILALEDGTAWTGAQLLKLLDHSPQVFPSALQPSTERLAVPRVSATSEPSQVSAMLSTLTWDDPMLRTLAPSTGQWRELQTGIDGNVAEAPELRGHAAGYMDAGHCEQLQLVLYQQRELVLFDRRQNRVFARRLTEEQATSLTRNRRSVCPLCHQRLSPSWAFVVEGYFDLLSSSSAFGSGGPNNEEAAAASGLHSIPPGLLNSGYYARFFTEDRKLGSGSFGAVYLCRHMMEDIELGVFAVKKLALGDDAKRLRQVVREVKALERLRHLNIVDYKHSWLEVSRHSLFCPFVPFLFILMEFCNAGSLEDLIWPSGFVRGANNSAHAPVLATKLIWLLFLDICRGLQHLHSRGILHRDLKPSNILLHVDEPANGGSRSGSALVPRAMLSDFGTCEILGDGILRSHVHGGYAIEFMAPERLHGEDSDEPADMWSAGLVLFAMCSGDLPYHSEEPERCREGVMAHSRLPPLVGREKPLCDLVDALTSRDPALRPTAIDAERAASAAVRESERPVQSPCLAPAHSATEQDPPMLPLPDWREDAADTRVVSASSLASMSPASRASSDM</sequence>
<evidence type="ECO:0000256" key="6">
    <source>
        <dbReference type="ARBA" id="ARBA00037982"/>
    </source>
</evidence>
<dbReference type="PANTHER" id="PTHR11042:SF138">
    <property type="entry name" value="SERINE_THREONINE-PROTEIN KINASE IKS1-RELATED"/>
    <property type="match status" value="1"/>
</dbReference>
<proteinExistence type="inferred from homology"/>
<dbReference type="AlphaFoldDB" id="A0A7S1FCY3"/>
<keyword evidence="1" id="KW-0808">Transferase</keyword>
<comment type="similarity">
    <text evidence="6">Belongs to the protein kinase superfamily. Ser/Thr protein kinase family. GCN2 subfamily.</text>
</comment>
<dbReference type="SUPFAM" id="SSF56112">
    <property type="entry name" value="Protein kinase-like (PK-like)"/>
    <property type="match status" value="1"/>
</dbReference>
<organism evidence="10">
    <name type="scientific">Noctiluca scintillans</name>
    <name type="common">Sea sparkle</name>
    <name type="synonym">Red tide dinoflagellate</name>
    <dbReference type="NCBI Taxonomy" id="2966"/>
    <lineage>
        <taxon>Eukaryota</taxon>
        <taxon>Sar</taxon>
        <taxon>Alveolata</taxon>
        <taxon>Dinophyceae</taxon>
        <taxon>Noctilucales</taxon>
        <taxon>Noctilucaceae</taxon>
        <taxon>Noctiluca</taxon>
    </lineage>
</organism>
<dbReference type="Gene3D" id="3.30.200.20">
    <property type="entry name" value="Phosphorylase Kinase, domain 1"/>
    <property type="match status" value="1"/>
</dbReference>
<feature type="domain" description="Protein kinase" evidence="9">
    <location>
        <begin position="231"/>
        <end position="524"/>
    </location>
</feature>
<feature type="region of interest" description="Disordered" evidence="8">
    <location>
        <begin position="519"/>
        <end position="583"/>
    </location>
</feature>
<keyword evidence="3" id="KW-0418">Kinase</keyword>
<dbReference type="InterPro" id="IPR000719">
    <property type="entry name" value="Prot_kinase_dom"/>
</dbReference>
<dbReference type="Pfam" id="PF00069">
    <property type="entry name" value="Pkinase"/>
    <property type="match status" value="1"/>
</dbReference>
<evidence type="ECO:0000259" key="9">
    <source>
        <dbReference type="PROSITE" id="PS50011"/>
    </source>
</evidence>
<protein>
    <recommendedName>
        <fullName evidence="9">Protein kinase domain-containing protein</fullName>
    </recommendedName>
</protein>
<evidence type="ECO:0000256" key="5">
    <source>
        <dbReference type="ARBA" id="ARBA00023193"/>
    </source>
</evidence>
<dbReference type="PROSITE" id="PS00107">
    <property type="entry name" value="PROTEIN_KINASE_ATP"/>
    <property type="match status" value="1"/>
</dbReference>
<feature type="binding site" evidence="7">
    <location>
        <position position="264"/>
    </location>
    <ligand>
        <name>ATP</name>
        <dbReference type="ChEBI" id="CHEBI:30616"/>
    </ligand>
</feature>
<dbReference type="InterPro" id="IPR050339">
    <property type="entry name" value="CC_SR_Kinase"/>
</dbReference>
<dbReference type="PROSITE" id="PS50011">
    <property type="entry name" value="PROTEIN_KINASE_DOM"/>
    <property type="match status" value="1"/>
</dbReference>
<dbReference type="GO" id="GO:0005524">
    <property type="term" value="F:ATP binding"/>
    <property type="evidence" value="ECO:0007669"/>
    <property type="project" value="UniProtKB-UniRule"/>
</dbReference>
<gene>
    <name evidence="10" type="ORF">NSCI0253_LOCUS35032</name>
</gene>
<evidence type="ECO:0000313" key="10">
    <source>
        <dbReference type="EMBL" id="CAD8860678.1"/>
    </source>
</evidence>
<keyword evidence="4 7" id="KW-0067">ATP-binding</keyword>
<evidence type="ECO:0000256" key="1">
    <source>
        <dbReference type="ARBA" id="ARBA00022679"/>
    </source>
</evidence>
<dbReference type="GO" id="GO:0017148">
    <property type="term" value="P:negative regulation of translation"/>
    <property type="evidence" value="ECO:0007669"/>
    <property type="project" value="UniProtKB-KW"/>
</dbReference>
<dbReference type="PROSITE" id="PS00108">
    <property type="entry name" value="PROTEIN_KINASE_ST"/>
    <property type="match status" value="1"/>
</dbReference>
<dbReference type="GO" id="GO:0005634">
    <property type="term" value="C:nucleus"/>
    <property type="evidence" value="ECO:0007669"/>
    <property type="project" value="TreeGrafter"/>
</dbReference>
<reference evidence="10" key="1">
    <citation type="submission" date="2021-01" db="EMBL/GenBank/DDBJ databases">
        <authorList>
            <person name="Corre E."/>
            <person name="Pelletier E."/>
            <person name="Niang G."/>
            <person name="Scheremetjew M."/>
            <person name="Finn R."/>
            <person name="Kale V."/>
            <person name="Holt S."/>
            <person name="Cochrane G."/>
            <person name="Meng A."/>
            <person name="Brown T."/>
            <person name="Cohen L."/>
        </authorList>
    </citation>
    <scope>NUCLEOTIDE SEQUENCE</scope>
</reference>
<keyword evidence="2 7" id="KW-0547">Nucleotide-binding</keyword>
<dbReference type="GO" id="GO:0005737">
    <property type="term" value="C:cytoplasm"/>
    <property type="evidence" value="ECO:0007669"/>
    <property type="project" value="TreeGrafter"/>
</dbReference>
<dbReference type="InterPro" id="IPR017441">
    <property type="entry name" value="Protein_kinase_ATP_BS"/>
</dbReference>
<dbReference type="GO" id="GO:0004672">
    <property type="term" value="F:protein kinase activity"/>
    <property type="evidence" value="ECO:0007669"/>
    <property type="project" value="InterPro"/>
</dbReference>
<dbReference type="SMART" id="SM00220">
    <property type="entry name" value="S_TKc"/>
    <property type="match status" value="1"/>
</dbReference>
<dbReference type="InterPro" id="IPR008271">
    <property type="entry name" value="Ser/Thr_kinase_AS"/>
</dbReference>